<dbReference type="RefSeq" id="WP_185353134.1">
    <property type="nucleotide sequence ID" value="NZ_JAARMV010000001.1"/>
</dbReference>
<evidence type="ECO:0000313" key="4">
    <source>
        <dbReference type="Proteomes" id="UP000546244"/>
    </source>
</evidence>
<reference evidence="3 4" key="1">
    <citation type="submission" date="2020-03" db="EMBL/GenBank/DDBJ databases">
        <title>Soil Listeria distribution.</title>
        <authorList>
            <person name="Liao J."/>
            <person name="Wiedmann M."/>
        </authorList>
    </citation>
    <scope>NUCLEOTIDE SEQUENCE [LARGE SCALE GENOMIC DNA]</scope>
    <source>
        <strain evidence="1 3">FSL L7-1547</strain>
        <strain evidence="2 4">FSL L7-1850</strain>
    </source>
</reference>
<evidence type="ECO:0000313" key="2">
    <source>
        <dbReference type="EMBL" id="MBC2370606.1"/>
    </source>
</evidence>
<accession>A0A7X1CAQ1</accession>
<sequence length="70" mass="8122">MKKTYQGNGFAIIEKEAQYQITWPQGPYDKPVFYSISKENANKALESPQDAYEVMIYVETGQWPNKDELT</sequence>
<evidence type="ECO:0000313" key="3">
    <source>
        <dbReference type="Proteomes" id="UP000533953"/>
    </source>
</evidence>
<dbReference type="EMBL" id="JAASTX010000002">
    <property type="protein sequence ID" value="MBC1490621.1"/>
    <property type="molecule type" value="Genomic_DNA"/>
</dbReference>
<gene>
    <name evidence="2" type="ORF">HBP98_01180</name>
    <name evidence="1" type="ORF">HCI99_02130</name>
</gene>
<name>A0A7X1CAQ1_9LIST</name>
<dbReference type="Proteomes" id="UP000546244">
    <property type="component" value="Unassembled WGS sequence"/>
</dbReference>
<protein>
    <submittedName>
        <fullName evidence="1">Uncharacterized protein</fullName>
    </submittedName>
</protein>
<dbReference type="AlphaFoldDB" id="A0A7X1CAQ1"/>
<evidence type="ECO:0000313" key="1">
    <source>
        <dbReference type="EMBL" id="MBC1490621.1"/>
    </source>
</evidence>
<proteinExistence type="predicted"/>
<dbReference type="Proteomes" id="UP000533953">
    <property type="component" value="Unassembled WGS sequence"/>
</dbReference>
<dbReference type="EMBL" id="JAARMV010000001">
    <property type="protein sequence ID" value="MBC2370606.1"/>
    <property type="molecule type" value="Genomic_DNA"/>
</dbReference>
<organism evidence="1 3">
    <name type="scientific">Listeria booriae</name>
    <dbReference type="NCBI Taxonomy" id="1552123"/>
    <lineage>
        <taxon>Bacteria</taxon>
        <taxon>Bacillati</taxon>
        <taxon>Bacillota</taxon>
        <taxon>Bacilli</taxon>
        <taxon>Bacillales</taxon>
        <taxon>Listeriaceae</taxon>
        <taxon>Listeria</taxon>
    </lineage>
</organism>
<comment type="caution">
    <text evidence="1">The sequence shown here is derived from an EMBL/GenBank/DDBJ whole genome shotgun (WGS) entry which is preliminary data.</text>
</comment>